<dbReference type="Gene3D" id="3.40.50.150">
    <property type="entry name" value="Vaccinia Virus protein VP39"/>
    <property type="match status" value="1"/>
</dbReference>
<keyword evidence="2" id="KW-0489">Methyltransferase</keyword>
<evidence type="ECO:0000313" key="2">
    <source>
        <dbReference type="EMBL" id="MTI26924.1"/>
    </source>
</evidence>
<dbReference type="InterPro" id="IPR029063">
    <property type="entry name" value="SAM-dependent_MTases_sf"/>
</dbReference>
<evidence type="ECO:0000313" key="3">
    <source>
        <dbReference type="Proteomes" id="UP000798808"/>
    </source>
</evidence>
<organism evidence="2 3">
    <name type="scientific">Fulvivirga kasyanovii</name>
    <dbReference type="NCBI Taxonomy" id="396812"/>
    <lineage>
        <taxon>Bacteria</taxon>
        <taxon>Pseudomonadati</taxon>
        <taxon>Bacteroidota</taxon>
        <taxon>Cytophagia</taxon>
        <taxon>Cytophagales</taxon>
        <taxon>Fulvivirgaceae</taxon>
        <taxon>Fulvivirga</taxon>
    </lineage>
</organism>
<dbReference type="CDD" id="cd02440">
    <property type="entry name" value="AdoMet_MTases"/>
    <property type="match status" value="1"/>
</dbReference>
<comment type="caution">
    <text evidence="2">The sequence shown here is derived from an EMBL/GenBank/DDBJ whole genome shotgun (WGS) entry which is preliminary data.</text>
</comment>
<dbReference type="PROSITE" id="PS51683">
    <property type="entry name" value="SAM_OMT_II"/>
    <property type="match status" value="1"/>
</dbReference>
<dbReference type="InterPro" id="IPR016461">
    <property type="entry name" value="COMT-like"/>
</dbReference>
<dbReference type="GO" id="GO:0008168">
    <property type="term" value="F:methyltransferase activity"/>
    <property type="evidence" value="ECO:0007669"/>
    <property type="project" value="UniProtKB-KW"/>
</dbReference>
<dbReference type="GO" id="GO:0032259">
    <property type="term" value="P:methylation"/>
    <property type="evidence" value="ECO:0007669"/>
    <property type="project" value="UniProtKB-KW"/>
</dbReference>
<feature type="domain" description="Methyltransferase" evidence="1">
    <location>
        <begin position="8"/>
        <end position="101"/>
    </location>
</feature>
<accession>A0ABW9RRX6</accession>
<name>A0ABW9RRX6_9BACT</name>
<reference evidence="2 3" key="1">
    <citation type="submission" date="2019-02" db="EMBL/GenBank/DDBJ databases">
        <authorList>
            <person name="Goldberg S.R."/>
            <person name="Haltli B.A."/>
            <person name="Correa H."/>
            <person name="Russell K.G."/>
        </authorList>
    </citation>
    <scope>NUCLEOTIDE SEQUENCE [LARGE SCALE GENOMIC DNA]</scope>
    <source>
        <strain evidence="2 3">JCM 16186</strain>
    </source>
</reference>
<dbReference type="EMBL" id="SMLW01000605">
    <property type="protein sequence ID" value="MTI26924.1"/>
    <property type="molecule type" value="Genomic_DNA"/>
</dbReference>
<dbReference type="Pfam" id="PF13649">
    <property type="entry name" value="Methyltransf_25"/>
    <property type="match status" value="1"/>
</dbReference>
<dbReference type="InterPro" id="IPR041698">
    <property type="entry name" value="Methyltransf_25"/>
</dbReference>
<dbReference type="Proteomes" id="UP000798808">
    <property type="component" value="Unassembled WGS sequence"/>
</dbReference>
<keyword evidence="2" id="KW-0808">Transferase</keyword>
<dbReference type="SUPFAM" id="SSF53335">
    <property type="entry name" value="S-adenosyl-L-methionine-dependent methyltransferases"/>
    <property type="match status" value="1"/>
</dbReference>
<protein>
    <submittedName>
        <fullName evidence="2">Class I SAM-dependent methyltransferase</fullName>
    </submittedName>
</protein>
<proteinExistence type="predicted"/>
<evidence type="ECO:0000259" key="1">
    <source>
        <dbReference type="Pfam" id="PF13649"/>
    </source>
</evidence>
<keyword evidence="3" id="KW-1185">Reference proteome</keyword>
<sequence>MVPREGKVIDLGCGYGPMSYALAYSSASRQILAIDYDREKIFVAQNCPAKPSNVTFIHGDVLREDLGTADAFVVSDVLHYLTIEEQGTLLNKMAESLNAGGKLIIRDGDSNKKDRHKGTELTEVFSTGSGFNKTRNKLNFISSDTIEKFAERNNFKLEVIDNTKRTSNTIFVLTQN</sequence>
<gene>
    <name evidence="2" type="ORF">E1163_18350</name>
</gene>